<organism evidence="2 3">
    <name type="scientific">Gordonia sesuvii</name>
    <dbReference type="NCBI Taxonomy" id="3116777"/>
    <lineage>
        <taxon>Bacteria</taxon>
        <taxon>Bacillati</taxon>
        <taxon>Actinomycetota</taxon>
        <taxon>Actinomycetes</taxon>
        <taxon>Mycobacteriales</taxon>
        <taxon>Gordoniaceae</taxon>
        <taxon>Gordonia</taxon>
    </lineage>
</organism>
<name>A0ABU7MCE0_9ACTN</name>
<evidence type="ECO:0000313" key="2">
    <source>
        <dbReference type="EMBL" id="MEE3850702.1"/>
    </source>
</evidence>
<accession>A0ABU7MCE0</accession>
<dbReference type="InterPro" id="IPR006680">
    <property type="entry name" value="Amidohydro-rel"/>
</dbReference>
<evidence type="ECO:0000313" key="3">
    <source>
        <dbReference type="Proteomes" id="UP001347146"/>
    </source>
</evidence>
<dbReference type="PANTHER" id="PTHR43135">
    <property type="entry name" value="ALPHA-D-RIBOSE 1-METHYLPHOSPHONATE 5-TRIPHOSPHATE DIPHOSPHATASE"/>
    <property type="match status" value="1"/>
</dbReference>
<dbReference type="Gene3D" id="3.20.20.140">
    <property type="entry name" value="Metal-dependent hydrolases"/>
    <property type="match status" value="1"/>
</dbReference>
<dbReference type="InterPro" id="IPR051781">
    <property type="entry name" value="Metallo-dep_Hydrolase"/>
</dbReference>
<protein>
    <submittedName>
        <fullName evidence="2">Amidohydrolase family protein</fullName>
    </submittedName>
</protein>
<evidence type="ECO:0000259" key="1">
    <source>
        <dbReference type="Pfam" id="PF01979"/>
    </source>
</evidence>
<dbReference type="RefSeq" id="WP_330432335.1">
    <property type="nucleotide sequence ID" value="NZ_JAZDUF010000002.1"/>
</dbReference>
<dbReference type="PANTHER" id="PTHR43135:SF4">
    <property type="entry name" value="AMIDOHYDROLASE-RELATED DOMAIN-CONTAINING PROTEIN"/>
    <property type="match status" value="1"/>
</dbReference>
<reference evidence="2 3" key="1">
    <citation type="submission" date="2024-01" db="EMBL/GenBank/DDBJ databases">
        <title>Draft genome sequence of Gordonia sp. LSe1-13.</title>
        <authorList>
            <person name="Suphannarot A."/>
            <person name="Mingma R."/>
        </authorList>
    </citation>
    <scope>NUCLEOTIDE SEQUENCE [LARGE SCALE GENOMIC DNA]</scope>
    <source>
        <strain evidence="2 3">LSe1-13</strain>
    </source>
</reference>
<dbReference type="Pfam" id="PF01979">
    <property type="entry name" value="Amidohydro_1"/>
    <property type="match status" value="1"/>
</dbReference>
<dbReference type="SUPFAM" id="SSF51556">
    <property type="entry name" value="Metallo-dependent hydrolases"/>
    <property type="match status" value="1"/>
</dbReference>
<dbReference type="Gene3D" id="2.30.40.10">
    <property type="entry name" value="Urease, subunit C, domain 1"/>
    <property type="match status" value="1"/>
</dbReference>
<comment type="caution">
    <text evidence="2">The sequence shown here is derived from an EMBL/GenBank/DDBJ whole genome shotgun (WGS) entry which is preliminary data.</text>
</comment>
<gene>
    <name evidence="2" type="ORF">VZC37_10170</name>
</gene>
<dbReference type="EMBL" id="JAZDUF010000002">
    <property type="protein sequence ID" value="MEE3850702.1"/>
    <property type="molecule type" value="Genomic_DNA"/>
</dbReference>
<sequence length="362" mass="38820">MPAPSEEPRHYRGIDPFTDEQIDLWVVDGVITREPVAAARTAVDGGWIIPGMVDAHNHVGIAPGLGVTIEQARGYAHQDVRAGTLLIREVGSPLDTHPLDGDRSCPRFIRSGKHIARPKRYLRDYGVDLENPDDLAAEVTRQARDGDGWVKLVGDWIDREVGDLAPLWTRAQLDAAVDAAHAEGARITAHVFGADALPDLIAAGVDCIEHGTGLTTDLMDAMVERSIALVPTLIQVENFPGIADGADRFPTYQANMRKLYDNAAAVFAAAREAGVPTFAGTDAGGFVEHGRIVDEVEAMAAVGFGARDALYAATVAPREWLGAGLLGDGDRADFLVLDDDPRVDLTTLRRPREIVCSGLTVA</sequence>
<feature type="domain" description="Amidohydrolase-related" evidence="1">
    <location>
        <begin position="48"/>
        <end position="354"/>
    </location>
</feature>
<keyword evidence="3" id="KW-1185">Reference proteome</keyword>
<dbReference type="InterPro" id="IPR011059">
    <property type="entry name" value="Metal-dep_hydrolase_composite"/>
</dbReference>
<dbReference type="Proteomes" id="UP001347146">
    <property type="component" value="Unassembled WGS sequence"/>
</dbReference>
<proteinExistence type="predicted"/>
<dbReference type="InterPro" id="IPR032466">
    <property type="entry name" value="Metal_Hydrolase"/>
</dbReference>